<dbReference type="AlphaFoldDB" id="A0A8T2KVN5"/>
<dbReference type="Proteomes" id="UP000752171">
    <property type="component" value="Unassembled WGS sequence"/>
</dbReference>
<evidence type="ECO:0000313" key="1">
    <source>
        <dbReference type="EMBL" id="KAG9262737.1"/>
    </source>
</evidence>
<gene>
    <name evidence="1" type="ORF">AMEX_G24559</name>
</gene>
<protein>
    <submittedName>
        <fullName evidence="1">Uncharacterized protein</fullName>
    </submittedName>
</protein>
<proteinExistence type="predicted"/>
<reference evidence="1 2" key="1">
    <citation type="submission" date="2021-07" db="EMBL/GenBank/DDBJ databases">
        <authorList>
            <person name="Imarazene B."/>
            <person name="Zahm M."/>
            <person name="Klopp C."/>
            <person name="Cabau C."/>
            <person name="Beille S."/>
            <person name="Jouanno E."/>
            <person name="Castinel A."/>
            <person name="Lluch J."/>
            <person name="Gil L."/>
            <person name="Kuchtly C."/>
            <person name="Lopez Roques C."/>
            <person name="Donnadieu C."/>
            <person name="Parrinello H."/>
            <person name="Journot L."/>
            <person name="Du K."/>
            <person name="Schartl M."/>
            <person name="Retaux S."/>
            <person name="Guiguen Y."/>
        </authorList>
    </citation>
    <scope>NUCLEOTIDE SEQUENCE [LARGE SCALE GENOMIC DNA]</scope>
    <source>
        <strain evidence="1">Pach_M1</strain>
        <tissue evidence="1">Testis</tissue>
    </source>
</reference>
<sequence length="117" mass="12659">MSLTGPPSSSTPQYLNTLLYRRRSGETSTTIHRASDIRSTVQEENCKLLILIKMDFIKKVKKAASDVVNVTSGTAKAAKVIAEGSEEITGVVTKGVEDAAGSVNRFFKKAQKTVKNL</sequence>
<organism evidence="1 2">
    <name type="scientific">Astyanax mexicanus</name>
    <name type="common">Blind cave fish</name>
    <name type="synonym">Astyanax fasciatus mexicanus</name>
    <dbReference type="NCBI Taxonomy" id="7994"/>
    <lineage>
        <taxon>Eukaryota</taxon>
        <taxon>Metazoa</taxon>
        <taxon>Chordata</taxon>
        <taxon>Craniata</taxon>
        <taxon>Vertebrata</taxon>
        <taxon>Euteleostomi</taxon>
        <taxon>Actinopterygii</taxon>
        <taxon>Neopterygii</taxon>
        <taxon>Teleostei</taxon>
        <taxon>Ostariophysi</taxon>
        <taxon>Characiformes</taxon>
        <taxon>Characoidei</taxon>
        <taxon>Acestrorhamphidae</taxon>
        <taxon>Acestrorhamphinae</taxon>
        <taxon>Astyanax</taxon>
    </lineage>
</organism>
<evidence type="ECO:0000313" key="2">
    <source>
        <dbReference type="Proteomes" id="UP000752171"/>
    </source>
</evidence>
<comment type="caution">
    <text evidence="1">The sequence shown here is derived from an EMBL/GenBank/DDBJ whole genome shotgun (WGS) entry which is preliminary data.</text>
</comment>
<dbReference type="EMBL" id="JAICCE010000021">
    <property type="protein sequence ID" value="KAG9262737.1"/>
    <property type="molecule type" value="Genomic_DNA"/>
</dbReference>
<accession>A0A8T2KVN5</accession>
<name>A0A8T2KVN5_ASTMX</name>